<protein>
    <recommendedName>
        <fullName evidence="5">Transmembrane protein</fullName>
    </recommendedName>
</protein>
<dbReference type="EMBL" id="JXQQ01000084">
    <property type="protein sequence ID" value="KIQ21871.1"/>
    <property type="molecule type" value="Genomic_DNA"/>
</dbReference>
<sequence length="102" mass="11146">MKNDGDKGDHSPVPVSDRQTYDPPASQRITRVRSVLHAVIAVIALLAIGTSIPHWGGDEFPVMSLVIYVAGMVFIAMPLCLCYEALLKSYTEQQQMRGSSPT</sequence>
<evidence type="ECO:0000256" key="2">
    <source>
        <dbReference type="SAM" id="Phobius"/>
    </source>
</evidence>
<name>A0A0D0LPE5_VARPD</name>
<organism evidence="3 4">
    <name type="scientific">Variovorax paradoxus</name>
    <dbReference type="NCBI Taxonomy" id="34073"/>
    <lineage>
        <taxon>Bacteria</taxon>
        <taxon>Pseudomonadati</taxon>
        <taxon>Pseudomonadota</taxon>
        <taxon>Betaproteobacteria</taxon>
        <taxon>Burkholderiales</taxon>
        <taxon>Comamonadaceae</taxon>
        <taxon>Variovorax</taxon>
    </lineage>
</organism>
<feature type="compositionally biased region" description="Basic and acidic residues" evidence="1">
    <location>
        <begin position="1"/>
        <end position="10"/>
    </location>
</feature>
<evidence type="ECO:0000313" key="4">
    <source>
        <dbReference type="Proteomes" id="UP000032067"/>
    </source>
</evidence>
<reference evidence="3 4" key="1">
    <citation type="submission" date="2014-12" db="EMBL/GenBank/DDBJ databases">
        <title>16Stimator: statistical estimation of ribosomal gene copy numbers from draft genome assemblies.</title>
        <authorList>
            <person name="Perisin M.A."/>
            <person name="Vetter M."/>
            <person name="Gilbert J.A."/>
            <person name="Bergelson J."/>
        </authorList>
    </citation>
    <scope>NUCLEOTIDE SEQUENCE [LARGE SCALE GENOMIC DNA]</scope>
    <source>
        <strain evidence="3 4">MEDvA23</strain>
    </source>
</reference>
<gene>
    <name evidence="3" type="ORF">RT97_26675</name>
</gene>
<evidence type="ECO:0000313" key="3">
    <source>
        <dbReference type="EMBL" id="KIQ21871.1"/>
    </source>
</evidence>
<dbReference type="Proteomes" id="UP000032067">
    <property type="component" value="Unassembled WGS sequence"/>
</dbReference>
<feature type="region of interest" description="Disordered" evidence="1">
    <location>
        <begin position="1"/>
        <end position="25"/>
    </location>
</feature>
<feature type="transmembrane region" description="Helical" evidence="2">
    <location>
        <begin position="35"/>
        <end position="56"/>
    </location>
</feature>
<keyword evidence="2" id="KW-0472">Membrane</keyword>
<dbReference type="RefSeq" id="WP_042581878.1">
    <property type="nucleotide sequence ID" value="NZ_JXQQ01000084.1"/>
</dbReference>
<keyword evidence="2" id="KW-0812">Transmembrane</keyword>
<dbReference type="OrthoDB" id="8856975at2"/>
<dbReference type="AlphaFoldDB" id="A0A0D0LPE5"/>
<accession>A0A0D0LPE5</accession>
<evidence type="ECO:0008006" key="5">
    <source>
        <dbReference type="Google" id="ProtNLM"/>
    </source>
</evidence>
<comment type="caution">
    <text evidence="3">The sequence shown here is derived from an EMBL/GenBank/DDBJ whole genome shotgun (WGS) entry which is preliminary data.</text>
</comment>
<proteinExistence type="predicted"/>
<keyword evidence="2" id="KW-1133">Transmembrane helix</keyword>
<feature type="transmembrane region" description="Helical" evidence="2">
    <location>
        <begin position="62"/>
        <end position="87"/>
    </location>
</feature>
<evidence type="ECO:0000256" key="1">
    <source>
        <dbReference type="SAM" id="MobiDB-lite"/>
    </source>
</evidence>